<evidence type="ECO:0000256" key="4">
    <source>
        <dbReference type="ARBA" id="ARBA00022660"/>
    </source>
</evidence>
<comment type="function">
    <text evidence="11">Component of the ubiquinol-cytochrome c oxidoreductase, a multisubunit transmembrane complex that is part of the mitochondrial electron transport chain which drives oxidative phosphorylation. The complex plays an important role in the uptake of multiple carbon sources present in different host niches.</text>
</comment>
<name>A0AAD8UEN7_GLOAC</name>
<dbReference type="RefSeq" id="XP_060361618.1">
    <property type="nucleotide sequence ID" value="XM_060515638.1"/>
</dbReference>
<evidence type="ECO:0000313" key="13">
    <source>
        <dbReference type="Proteomes" id="UP001244207"/>
    </source>
</evidence>
<evidence type="ECO:0000256" key="9">
    <source>
        <dbReference type="ARBA" id="ARBA00023128"/>
    </source>
</evidence>
<keyword evidence="7 11" id="KW-0249">Electron transport</keyword>
<dbReference type="Proteomes" id="UP001244207">
    <property type="component" value="Unassembled WGS sequence"/>
</dbReference>
<organism evidence="12 13">
    <name type="scientific">Glomerella acutata</name>
    <name type="common">Colletotrichum acutatum</name>
    <dbReference type="NCBI Taxonomy" id="27357"/>
    <lineage>
        <taxon>Eukaryota</taxon>
        <taxon>Fungi</taxon>
        <taxon>Dikarya</taxon>
        <taxon>Ascomycota</taxon>
        <taxon>Pezizomycotina</taxon>
        <taxon>Sordariomycetes</taxon>
        <taxon>Hypocreomycetidae</taxon>
        <taxon>Glomerellales</taxon>
        <taxon>Glomerellaceae</taxon>
        <taxon>Colletotrichum</taxon>
        <taxon>Colletotrichum acutatum species complex</taxon>
    </lineage>
</organism>
<evidence type="ECO:0000256" key="11">
    <source>
        <dbReference type="RuleBase" id="RU368118"/>
    </source>
</evidence>
<dbReference type="AlphaFoldDB" id="A0AAD8UEN7"/>
<dbReference type="InterPro" id="IPR036642">
    <property type="entry name" value="Cyt_bc1_su8_sf"/>
</dbReference>
<dbReference type="GO" id="GO:0005743">
    <property type="term" value="C:mitochondrial inner membrane"/>
    <property type="evidence" value="ECO:0007669"/>
    <property type="project" value="UniProtKB-SubCell"/>
</dbReference>
<dbReference type="GO" id="GO:0006122">
    <property type="term" value="P:mitochondrial electron transport, ubiquinol to cytochrome c"/>
    <property type="evidence" value="ECO:0007669"/>
    <property type="project" value="UniProtKB-UniRule"/>
</dbReference>
<dbReference type="Gene3D" id="1.20.5.210">
    <property type="entry name" value="Cytochrome b-c1 complex subunit 8"/>
    <property type="match status" value="1"/>
</dbReference>
<keyword evidence="6 11" id="KW-0999">Mitochondrion inner membrane</keyword>
<keyword evidence="13" id="KW-1185">Reference proteome</keyword>
<sequence>MIEQQCLSGGERQRGIITCGIAPNRLNPMAQASHHAVFNAWRRFASRVWYFGPPLITAWYVMCWADERNRFLSSKAGRERPERD</sequence>
<dbReference type="GeneID" id="85399536"/>
<evidence type="ECO:0000256" key="8">
    <source>
        <dbReference type="ARBA" id="ARBA00022989"/>
    </source>
</evidence>
<keyword evidence="4 11" id="KW-0679">Respiratory chain</keyword>
<keyword evidence="9 11" id="KW-0496">Mitochondrion</keyword>
<comment type="caution">
    <text evidence="12">The sequence shown here is derived from an EMBL/GenBank/DDBJ whole genome shotgun (WGS) entry which is preliminary data.</text>
</comment>
<dbReference type="PANTHER" id="PTHR12119:SF2">
    <property type="entry name" value="CYTOCHROME B-C1 COMPLEX SUBUNIT 8"/>
    <property type="match status" value="1"/>
</dbReference>
<keyword evidence="3 11" id="KW-0813">Transport</keyword>
<dbReference type="PANTHER" id="PTHR12119">
    <property type="entry name" value="UBIQUINOL-CYTOCHROME C REDUCTASE COMPLEX UBIQUINONE-BINDING PROTEIN QP-C"/>
    <property type="match status" value="1"/>
</dbReference>
<comment type="subunit">
    <text evidence="11">Component of the ubiquinol-cytochrome c oxidoreductase (cytochrome b-c1 complex, complex III, CIII), a multisubunit enzyme composed of 3 respiratory subunits cytochrome b, cytochrome c1 and Rieske protein, 2 core protein subunits, and additional low-molecular weight protein subunits. The complex exists as an obligatory dimer and forms supercomplexes (SCs) in the inner mitochondrial membrane with cytochrome c oxidase (complex IV, CIV).</text>
</comment>
<evidence type="ECO:0000256" key="5">
    <source>
        <dbReference type="ARBA" id="ARBA00022692"/>
    </source>
</evidence>
<dbReference type="SUPFAM" id="SSF81508">
    <property type="entry name" value="Ubiquinone-binding protein QP-C of cytochrome bc1 complex (Ubiquinol-cytochrome c reductase)"/>
    <property type="match status" value="1"/>
</dbReference>
<gene>
    <name evidence="12" type="ORF">BDZ83DRAFT_785810</name>
</gene>
<comment type="similarity">
    <text evidence="2 11">Belongs to the UQCRQ/QCR8 family.</text>
</comment>
<evidence type="ECO:0000256" key="3">
    <source>
        <dbReference type="ARBA" id="ARBA00022448"/>
    </source>
</evidence>
<dbReference type="InterPro" id="IPR004205">
    <property type="entry name" value="Cyt_bc1_su8"/>
</dbReference>
<evidence type="ECO:0000256" key="7">
    <source>
        <dbReference type="ARBA" id="ARBA00022982"/>
    </source>
</evidence>
<keyword evidence="5" id="KW-0812">Transmembrane</keyword>
<protein>
    <recommendedName>
        <fullName evidence="11">Cytochrome b-c1 complex subunit 8</fullName>
    </recommendedName>
    <alternativeName>
        <fullName evidence="11">Complex III subunit 8</fullName>
    </alternativeName>
</protein>
<evidence type="ECO:0000256" key="6">
    <source>
        <dbReference type="ARBA" id="ARBA00022792"/>
    </source>
</evidence>
<evidence type="ECO:0000256" key="10">
    <source>
        <dbReference type="ARBA" id="ARBA00023136"/>
    </source>
</evidence>
<comment type="subcellular location">
    <subcellularLocation>
        <location evidence="1 11">Mitochondrion inner membrane</location>
        <topology evidence="1 11">Single-pass membrane protein</topology>
    </subcellularLocation>
</comment>
<dbReference type="EMBL" id="JAHMHS010000094">
    <property type="protein sequence ID" value="KAK1719534.1"/>
    <property type="molecule type" value="Genomic_DNA"/>
</dbReference>
<evidence type="ECO:0000256" key="1">
    <source>
        <dbReference type="ARBA" id="ARBA00004434"/>
    </source>
</evidence>
<reference evidence="12" key="1">
    <citation type="submission" date="2021-12" db="EMBL/GenBank/DDBJ databases">
        <title>Comparative genomics, transcriptomics and evolutionary studies reveal genomic signatures of adaptation to plant cell wall in hemibiotrophic fungi.</title>
        <authorList>
            <consortium name="DOE Joint Genome Institute"/>
            <person name="Baroncelli R."/>
            <person name="Diaz J.F."/>
            <person name="Benocci T."/>
            <person name="Peng M."/>
            <person name="Battaglia E."/>
            <person name="Haridas S."/>
            <person name="Andreopoulos W."/>
            <person name="Labutti K."/>
            <person name="Pangilinan J."/>
            <person name="Floch G.L."/>
            <person name="Makela M.R."/>
            <person name="Henrissat B."/>
            <person name="Grigoriev I.V."/>
            <person name="Crouch J.A."/>
            <person name="De Vries R.P."/>
            <person name="Sukno S.A."/>
            <person name="Thon M.R."/>
        </authorList>
    </citation>
    <scope>NUCLEOTIDE SEQUENCE</scope>
    <source>
        <strain evidence="12">CBS 112980</strain>
    </source>
</reference>
<evidence type="ECO:0000313" key="12">
    <source>
        <dbReference type="EMBL" id="KAK1719534.1"/>
    </source>
</evidence>
<dbReference type="GO" id="GO:0045275">
    <property type="term" value="C:respiratory chain complex III"/>
    <property type="evidence" value="ECO:0007669"/>
    <property type="project" value="UniProtKB-UniRule"/>
</dbReference>
<keyword evidence="8" id="KW-1133">Transmembrane helix</keyword>
<accession>A0AAD8UEN7</accession>
<proteinExistence type="inferred from homology"/>
<evidence type="ECO:0000256" key="2">
    <source>
        <dbReference type="ARBA" id="ARBA00007668"/>
    </source>
</evidence>
<keyword evidence="10" id="KW-0472">Membrane</keyword>
<dbReference type="Pfam" id="PF02939">
    <property type="entry name" value="UcrQ"/>
    <property type="match status" value="1"/>
</dbReference>